<dbReference type="AlphaFoldDB" id="A0A8T2KHD5"/>
<proteinExistence type="predicted"/>
<organism evidence="1 2">
    <name type="scientific">Hymenochirus boettgeri</name>
    <name type="common">Congo dwarf clawed frog</name>
    <dbReference type="NCBI Taxonomy" id="247094"/>
    <lineage>
        <taxon>Eukaryota</taxon>
        <taxon>Metazoa</taxon>
        <taxon>Chordata</taxon>
        <taxon>Craniata</taxon>
        <taxon>Vertebrata</taxon>
        <taxon>Euteleostomi</taxon>
        <taxon>Amphibia</taxon>
        <taxon>Batrachia</taxon>
        <taxon>Anura</taxon>
        <taxon>Pipoidea</taxon>
        <taxon>Pipidae</taxon>
        <taxon>Pipinae</taxon>
        <taxon>Hymenochirus</taxon>
    </lineage>
</organism>
<evidence type="ECO:0000313" key="1">
    <source>
        <dbReference type="EMBL" id="KAG8455732.1"/>
    </source>
</evidence>
<keyword evidence="2" id="KW-1185">Reference proteome</keyword>
<dbReference type="EMBL" id="JAACNH010000001">
    <property type="protein sequence ID" value="KAG8455732.1"/>
    <property type="molecule type" value="Genomic_DNA"/>
</dbReference>
<accession>A0A8T2KHD5</accession>
<reference evidence="1" key="1">
    <citation type="thesis" date="2020" institute="ProQuest LLC" country="789 East Eisenhower Parkway, Ann Arbor, MI, USA">
        <title>Comparative Genomics and Chromosome Evolution.</title>
        <authorList>
            <person name="Mudd A.B."/>
        </authorList>
    </citation>
    <scope>NUCLEOTIDE SEQUENCE</scope>
    <source>
        <strain evidence="1">Female2</strain>
        <tissue evidence="1">Blood</tissue>
    </source>
</reference>
<comment type="caution">
    <text evidence="1">The sequence shown here is derived from an EMBL/GenBank/DDBJ whole genome shotgun (WGS) entry which is preliminary data.</text>
</comment>
<sequence>MQHSVMFELLCMLRSSSVWCYKGSELDLSLQQCLLFFGWYINKKKFTFNLTALLKGYELIFLEMANCTFFKKWGEGINKIRKYDFKTSVTRYGLLVGSNAIPIFTQI</sequence>
<name>A0A8T2KHD5_9PIPI</name>
<evidence type="ECO:0000313" key="2">
    <source>
        <dbReference type="Proteomes" id="UP000812440"/>
    </source>
</evidence>
<gene>
    <name evidence="1" type="ORF">GDO86_001789</name>
</gene>
<dbReference type="Proteomes" id="UP000812440">
    <property type="component" value="Chromosome 1"/>
</dbReference>
<protein>
    <submittedName>
        <fullName evidence="1">Uncharacterized protein</fullName>
    </submittedName>
</protein>